<comment type="similarity">
    <text evidence="5">Belongs to the 4-toluene sulfonate uptake permease (TSUP) (TC 2.A.102) family.</text>
</comment>
<dbReference type="PANTHER" id="PTHR43701:SF2">
    <property type="entry name" value="MEMBRANE TRANSPORTER PROTEIN YJNA-RELATED"/>
    <property type="match status" value="1"/>
</dbReference>
<sequence>MITLLQQTDYLVVLIIGVIVGYLSGLLGKGGSAVSTPALQIFAGVNPFYALASPLPAAITSTISATTVYSRQKLFNRHVILTGALFGVPATLAGAWMSKFLPGKTLMILTALFIVSIGGSLLFSFLRKKEHAEEGHPVDAAEGHHGLIVIASLGIGLLSGLLANAGGVLFSSFFIKKLHMPIKQALACSILLSALLSVPGALAHWWLGHIDWNIALLLSLTAIPSSYLGAKTAIKMKSPLLEKLFACTLILFGLYDIIYTLWK</sequence>
<dbReference type="STRING" id="104663.SAMN04488121_101423"/>
<keyword evidence="3 5" id="KW-1133">Transmembrane helix</keyword>
<dbReference type="Proteomes" id="UP000199045">
    <property type="component" value="Unassembled WGS sequence"/>
</dbReference>
<name>A0A1G7HDW2_CHIFI</name>
<evidence type="ECO:0000256" key="1">
    <source>
        <dbReference type="ARBA" id="ARBA00004141"/>
    </source>
</evidence>
<evidence type="ECO:0000256" key="4">
    <source>
        <dbReference type="ARBA" id="ARBA00023136"/>
    </source>
</evidence>
<dbReference type="EMBL" id="FNBN01000001">
    <property type="protein sequence ID" value="SDE98503.1"/>
    <property type="molecule type" value="Genomic_DNA"/>
</dbReference>
<dbReference type="AlphaFoldDB" id="A0A1G7HDW2"/>
<proteinExistence type="inferred from homology"/>
<feature type="transmembrane region" description="Helical" evidence="5">
    <location>
        <begin position="106"/>
        <end position="126"/>
    </location>
</feature>
<evidence type="ECO:0000256" key="2">
    <source>
        <dbReference type="ARBA" id="ARBA00022692"/>
    </source>
</evidence>
<keyword evidence="5" id="KW-1003">Cell membrane</keyword>
<evidence type="ECO:0000313" key="6">
    <source>
        <dbReference type="EMBL" id="SDE98503.1"/>
    </source>
</evidence>
<organism evidence="6 7">
    <name type="scientific">Chitinophaga filiformis</name>
    <name type="common">Myxococcus filiformis</name>
    <name type="synonym">Flexibacter filiformis</name>
    <dbReference type="NCBI Taxonomy" id="104663"/>
    <lineage>
        <taxon>Bacteria</taxon>
        <taxon>Pseudomonadati</taxon>
        <taxon>Bacteroidota</taxon>
        <taxon>Chitinophagia</taxon>
        <taxon>Chitinophagales</taxon>
        <taxon>Chitinophagaceae</taxon>
        <taxon>Chitinophaga</taxon>
    </lineage>
</organism>
<dbReference type="InterPro" id="IPR002781">
    <property type="entry name" value="TM_pro_TauE-like"/>
</dbReference>
<evidence type="ECO:0000313" key="7">
    <source>
        <dbReference type="Proteomes" id="UP000199045"/>
    </source>
</evidence>
<protein>
    <recommendedName>
        <fullName evidence="5">Probable membrane transporter protein</fullName>
    </recommendedName>
</protein>
<dbReference type="InterPro" id="IPR051598">
    <property type="entry name" value="TSUP/Inactive_protease-like"/>
</dbReference>
<feature type="transmembrane region" description="Helical" evidence="5">
    <location>
        <begin position="146"/>
        <end position="174"/>
    </location>
</feature>
<feature type="transmembrane region" description="Helical" evidence="5">
    <location>
        <begin position="186"/>
        <end position="206"/>
    </location>
</feature>
<reference evidence="6 7" key="1">
    <citation type="submission" date="2016-10" db="EMBL/GenBank/DDBJ databases">
        <authorList>
            <person name="de Groot N.N."/>
        </authorList>
    </citation>
    <scope>NUCLEOTIDE SEQUENCE [LARGE SCALE GENOMIC DNA]</scope>
    <source>
        <strain evidence="6 7">DSM 527</strain>
    </source>
</reference>
<keyword evidence="2 5" id="KW-0812">Transmembrane</keyword>
<evidence type="ECO:0000256" key="3">
    <source>
        <dbReference type="ARBA" id="ARBA00022989"/>
    </source>
</evidence>
<dbReference type="GO" id="GO:0005886">
    <property type="term" value="C:plasma membrane"/>
    <property type="evidence" value="ECO:0007669"/>
    <property type="project" value="UniProtKB-SubCell"/>
</dbReference>
<dbReference type="PANTHER" id="PTHR43701">
    <property type="entry name" value="MEMBRANE TRANSPORTER PROTEIN MJ0441-RELATED"/>
    <property type="match status" value="1"/>
</dbReference>
<accession>A0A1G7HDW2</accession>
<feature type="transmembrane region" description="Helical" evidence="5">
    <location>
        <begin position="48"/>
        <end position="69"/>
    </location>
</feature>
<dbReference type="Pfam" id="PF01925">
    <property type="entry name" value="TauE"/>
    <property type="match status" value="1"/>
</dbReference>
<comment type="subcellular location">
    <subcellularLocation>
        <location evidence="5">Cell membrane</location>
        <topology evidence="5">Multi-pass membrane protein</topology>
    </subcellularLocation>
    <subcellularLocation>
        <location evidence="1">Membrane</location>
        <topology evidence="1">Multi-pass membrane protein</topology>
    </subcellularLocation>
</comment>
<evidence type="ECO:0000256" key="5">
    <source>
        <dbReference type="RuleBase" id="RU363041"/>
    </source>
</evidence>
<feature type="transmembrane region" description="Helical" evidence="5">
    <location>
        <begin position="9"/>
        <end position="28"/>
    </location>
</feature>
<feature type="transmembrane region" description="Helical" evidence="5">
    <location>
        <begin position="242"/>
        <end position="262"/>
    </location>
</feature>
<dbReference type="OrthoDB" id="5189995at2"/>
<feature type="transmembrane region" description="Helical" evidence="5">
    <location>
        <begin position="212"/>
        <end position="230"/>
    </location>
</feature>
<gene>
    <name evidence="6" type="ORF">SAMN04488121_101423</name>
</gene>
<keyword evidence="4 5" id="KW-0472">Membrane</keyword>
<dbReference type="RefSeq" id="WP_089828574.1">
    <property type="nucleotide sequence ID" value="NZ_FNBN01000001.1"/>
</dbReference>